<dbReference type="InterPro" id="IPR001810">
    <property type="entry name" value="F-box_dom"/>
</dbReference>
<sequence length="524" mass="59518">MPTTCLKLPTNEQVSFPTGHPPRLSLLSLPEDVILLILTNLDVKAIVQLRQIRWVWLNALKRHVIAKGLPLPAPDADLRTLSSDHLETRTIHAAKFHENWYSSHPKPRRAIEFQPFDTPCVNDVDAEGFVRPAKVAVTQVLFLPGRNGEFIMTAVGKVITCWEVPLDGSGTYRIAEWKSHGDIEEMIVNEDPKHHIHVVCLTPDPMSPPSRFMRFVALSLDAFHGVLVPISRLPMLREEAVPMHSMCGDWMAFGNDLAVCSFFVEGKCLMRVNILGNLADPELRSDVLEVKFVGDHLLVVRETSLQLIRYRSTDIARRSTHVVFDGIAKDATIFARKRHAGPISVLLRTYDDGFDTIRQYDIEANPKWREDSEGVDARFPYVLPEQYTRVHSVAPSACDLRVGPNGIGFWIQTQNVTAKRSIFPARCLVGFDLTYSPPIVEEASRQQEENGEERNQEDGKRKEGKESYRATELYKCQREVYARRCDMSEIISRRYALMCADIEDAVGRIVIGYRRGWVEVLDYV</sequence>
<organism evidence="3 4">
    <name type="scientific">Meripilus lineatus</name>
    <dbReference type="NCBI Taxonomy" id="2056292"/>
    <lineage>
        <taxon>Eukaryota</taxon>
        <taxon>Fungi</taxon>
        <taxon>Dikarya</taxon>
        <taxon>Basidiomycota</taxon>
        <taxon>Agaricomycotina</taxon>
        <taxon>Agaricomycetes</taxon>
        <taxon>Polyporales</taxon>
        <taxon>Meripilaceae</taxon>
        <taxon>Meripilus</taxon>
    </lineage>
</organism>
<proteinExistence type="predicted"/>
<evidence type="ECO:0000256" key="1">
    <source>
        <dbReference type="SAM" id="MobiDB-lite"/>
    </source>
</evidence>
<protein>
    <recommendedName>
        <fullName evidence="2">F-box domain-containing protein</fullName>
    </recommendedName>
</protein>
<name>A0AAD5V2S1_9APHY</name>
<reference evidence="3" key="1">
    <citation type="submission" date="2022-07" db="EMBL/GenBank/DDBJ databases">
        <title>Genome Sequence of Physisporinus lineatus.</title>
        <authorList>
            <person name="Buettner E."/>
        </authorList>
    </citation>
    <scope>NUCLEOTIDE SEQUENCE</scope>
    <source>
        <strain evidence="3">VT162</strain>
    </source>
</reference>
<dbReference type="AlphaFoldDB" id="A0AAD5V2S1"/>
<evidence type="ECO:0000313" key="4">
    <source>
        <dbReference type="Proteomes" id="UP001212997"/>
    </source>
</evidence>
<dbReference type="PROSITE" id="PS50181">
    <property type="entry name" value="FBOX"/>
    <property type="match status" value="1"/>
</dbReference>
<keyword evidence="4" id="KW-1185">Reference proteome</keyword>
<feature type="region of interest" description="Disordered" evidence="1">
    <location>
        <begin position="442"/>
        <end position="465"/>
    </location>
</feature>
<gene>
    <name evidence="3" type="ORF">NLI96_g8299</name>
</gene>
<feature type="domain" description="F-box" evidence="2">
    <location>
        <begin position="23"/>
        <end position="69"/>
    </location>
</feature>
<evidence type="ECO:0000313" key="3">
    <source>
        <dbReference type="EMBL" id="KAJ3480509.1"/>
    </source>
</evidence>
<dbReference type="SUPFAM" id="SSF81383">
    <property type="entry name" value="F-box domain"/>
    <property type="match status" value="1"/>
</dbReference>
<dbReference type="EMBL" id="JANAWD010000371">
    <property type="protein sequence ID" value="KAJ3480509.1"/>
    <property type="molecule type" value="Genomic_DNA"/>
</dbReference>
<evidence type="ECO:0000259" key="2">
    <source>
        <dbReference type="PROSITE" id="PS50181"/>
    </source>
</evidence>
<dbReference type="CDD" id="cd09917">
    <property type="entry name" value="F-box_SF"/>
    <property type="match status" value="1"/>
</dbReference>
<accession>A0AAD5V2S1</accession>
<dbReference type="InterPro" id="IPR036047">
    <property type="entry name" value="F-box-like_dom_sf"/>
</dbReference>
<dbReference type="Proteomes" id="UP001212997">
    <property type="component" value="Unassembled WGS sequence"/>
</dbReference>
<comment type="caution">
    <text evidence="3">The sequence shown here is derived from an EMBL/GenBank/DDBJ whole genome shotgun (WGS) entry which is preliminary data.</text>
</comment>